<proteinExistence type="predicted"/>
<dbReference type="InterPro" id="IPR025272">
    <property type="entry name" value="SocA_Panacea"/>
</dbReference>
<evidence type="ECO:0000313" key="3">
    <source>
        <dbReference type="EMBL" id="OGN29063.1"/>
    </source>
</evidence>
<evidence type="ECO:0000313" key="4">
    <source>
        <dbReference type="Proteomes" id="UP000179047"/>
    </source>
</evidence>
<feature type="domain" description="Antitoxin SocA-like Panacea" evidence="2">
    <location>
        <begin position="34"/>
        <end position="141"/>
    </location>
</feature>
<evidence type="ECO:0000256" key="1">
    <source>
        <dbReference type="SAM" id="Coils"/>
    </source>
</evidence>
<dbReference type="EMBL" id="MGKP01000010">
    <property type="protein sequence ID" value="OGN29063.1"/>
    <property type="molecule type" value="Genomic_DNA"/>
</dbReference>
<sequence length="171" mass="19861">MLPVEKAQYDKEKFINAVLYIAKNGGFDVGKKKLAKLLYFVDFTMYELTKKHSLTGLQYTKQDYGPMPEPKFFYKVLNDLKAQGIIDIEKKNGYGLEKIVNKSEPDVSVFKKEELEVLEQLVEKYKLENAGSLEKIAQSEPPYKMVEYGEEIPYYLAFYRNSFGEMDMNSD</sequence>
<comment type="caution">
    <text evidence="3">The sequence shown here is derived from an EMBL/GenBank/DDBJ whole genome shotgun (WGS) entry which is preliminary data.</text>
</comment>
<organism evidence="3 4">
    <name type="scientific">Candidatus Yanofskybacteria bacterium RIFCSPLOWO2_01_FULL_49_25</name>
    <dbReference type="NCBI Taxonomy" id="1802701"/>
    <lineage>
        <taxon>Bacteria</taxon>
        <taxon>Candidatus Yanofskyibacteriota</taxon>
    </lineage>
</organism>
<accession>A0A1F8GUK1</accession>
<dbReference type="STRING" id="1802701.A3A33_00195"/>
<dbReference type="Proteomes" id="UP000179047">
    <property type="component" value="Unassembled WGS sequence"/>
</dbReference>
<reference evidence="3 4" key="1">
    <citation type="journal article" date="2016" name="Nat. Commun.">
        <title>Thousands of microbial genomes shed light on interconnected biogeochemical processes in an aquifer system.</title>
        <authorList>
            <person name="Anantharaman K."/>
            <person name="Brown C.T."/>
            <person name="Hug L.A."/>
            <person name="Sharon I."/>
            <person name="Castelle C.J."/>
            <person name="Probst A.J."/>
            <person name="Thomas B.C."/>
            <person name="Singh A."/>
            <person name="Wilkins M.J."/>
            <person name="Karaoz U."/>
            <person name="Brodie E.L."/>
            <person name="Williams K.H."/>
            <person name="Hubbard S.S."/>
            <person name="Banfield J.F."/>
        </authorList>
    </citation>
    <scope>NUCLEOTIDE SEQUENCE [LARGE SCALE GENOMIC DNA]</scope>
</reference>
<gene>
    <name evidence="3" type="ORF">A3A33_00195</name>
</gene>
<name>A0A1F8GUK1_9BACT</name>
<evidence type="ECO:0000259" key="2">
    <source>
        <dbReference type="Pfam" id="PF13274"/>
    </source>
</evidence>
<dbReference type="Pfam" id="PF13274">
    <property type="entry name" value="SocA_Panacea"/>
    <property type="match status" value="1"/>
</dbReference>
<protein>
    <recommendedName>
        <fullName evidence="2">Antitoxin SocA-like Panacea domain-containing protein</fullName>
    </recommendedName>
</protein>
<dbReference type="AlphaFoldDB" id="A0A1F8GUK1"/>
<keyword evidence="1" id="KW-0175">Coiled coil</keyword>
<feature type="coiled-coil region" evidence="1">
    <location>
        <begin position="108"/>
        <end position="135"/>
    </location>
</feature>